<reference evidence="3 4" key="1">
    <citation type="submission" date="2016-11" db="EMBL/GenBank/DDBJ databases">
        <authorList>
            <person name="Jaros S."/>
            <person name="Januszkiewicz K."/>
            <person name="Wedrychowicz H."/>
        </authorList>
    </citation>
    <scope>NUCLEOTIDE SEQUENCE [LARGE SCALE GENOMIC DNA]</scope>
    <source>
        <strain evidence="3 4">DSM 21986</strain>
    </source>
</reference>
<proteinExistence type="inferred from homology"/>
<keyword evidence="4" id="KW-1185">Reference proteome</keyword>
<evidence type="ECO:0000313" key="4">
    <source>
        <dbReference type="Proteomes" id="UP000184041"/>
    </source>
</evidence>
<gene>
    <name evidence="2" type="primary">dtd</name>
    <name evidence="3" type="ORF">SAMN05443144_12843</name>
</gene>
<evidence type="ECO:0000256" key="1">
    <source>
        <dbReference type="ARBA" id="ARBA00009673"/>
    </source>
</evidence>
<keyword evidence="2" id="KW-0820">tRNA-binding</keyword>
<dbReference type="GO" id="GO:0005737">
    <property type="term" value="C:cytoplasm"/>
    <property type="evidence" value="ECO:0007669"/>
    <property type="project" value="UniProtKB-SubCell"/>
</dbReference>
<protein>
    <recommendedName>
        <fullName evidence="2">D-aminoacyl-tRNA deacylase</fullName>
        <shortName evidence="2">DTD</shortName>
        <ecNumber evidence="2">3.1.1.96</ecNumber>
    </recommendedName>
    <alternativeName>
        <fullName evidence="2">Gly-tRNA(Ala) deacylase</fullName>
        <ecNumber evidence="2">3.1.1.-</ecNumber>
    </alternativeName>
</protein>
<evidence type="ECO:0000256" key="2">
    <source>
        <dbReference type="HAMAP-Rule" id="MF_00518"/>
    </source>
</evidence>
<dbReference type="Proteomes" id="UP000184041">
    <property type="component" value="Unassembled WGS sequence"/>
</dbReference>
<dbReference type="STRING" id="1194090.SAMN05443144_12843"/>
<sequence length="146" mass="16839">MKIVLQRVSEASVFVDKEQIGHISHGLLLLVGVHEEDEEEQMQWLADKILKLRVFNDEEGKMNWSVKDVEGEILVVPQFTLYGDYEQGNRPSYFEAAGPQKAEKLYEKMIRYLKVHSGLNIETGRFGAYMDVRIRNDGPVTLVLER</sequence>
<dbReference type="InterPro" id="IPR023509">
    <property type="entry name" value="DTD-like_sf"/>
</dbReference>
<organism evidence="3 4">
    <name type="scientific">Fodinibius roseus</name>
    <dbReference type="NCBI Taxonomy" id="1194090"/>
    <lineage>
        <taxon>Bacteria</taxon>
        <taxon>Pseudomonadati</taxon>
        <taxon>Balneolota</taxon>
        <taxon>Balneolia</taxon>
        <taxon>Balneolales</taxon>
        <taxon>Balneolaceae</taxon>
        <taxon>Fodinibius</taxon>
    </lineage>
</organism>
<keyword evidence="2" id="KW-0694">RNA-binding</keyword>
<dbReference type="NCBIfam" id="TIGR00256">
    <property type="entry name" value="D-aminoacyl-tRNA deacylase"/>
    <property type="match status" value="1"/>
</dbReference>
<dbReference type="PANTHER" id="PTHR10472:SF5">
    <property type="entry name" value="D-AMINOACYL-TRNA DEACYLASE 1"/>
    <property type="match status" value="1"/>
</dbReference>
<dbReference type="RefSeq" id="WP_073067977.1">
    <property type="nucleotide sequence ID" value="NZ_FQUS01000028.1"/>
</dbReference>
<comment type="catalytic activity">
    <reaction evidence="2">
        <text>a D-aminoacyl-tRNA + H2O = a tRNA + a D-alpha-amino acid + H(+)</text>
        <dbReference type="Rhea" id="RHEA:13953"/>
        <dbReference type="Rhea" id="RHEA-COMP:10123"/>
        <dbReference type="Rhea" id="RHEA-COMP:10124"/>
        <dbReference type="ChEBI" id="CHEBI:15377"/>
        <dbReference type="ChEBI" id="CHEBI:15378"/>
        <dbReference type="ChEBI" id="CHEBI:59871"/>
        <dbReference type="ChEBI" id="CHEBI:78442"/>
        <dbReference type="ChEBI" id="CHEBI:79333"/>
        <dbReference type="EC" id="3.1.1.96"/>
    </reaction>
</comment>
<comment type="catalytic activity">
    <reaction evidence="2">
        <text>glycyl-tRNA(Ala) + H2O = tRNA(Ala) + glycine + H(+)</text>
        <dbReference type="Rhea" id="RHEA:53744"/>
        <dbReference type="Rhea" id="RHEA-COMP:9657"/>
        <dbReference type="Rhea" id="RHEA-COMP:13640"/>
        <dbReference type="ChEBI" id="CHEBI:15377"/>
        <dbReference type="ChEBI" id="CHEBI:15378"/>
        <dbReference type="ChEBI" id="CHEBI:57305"/>
        <dbReference type="ChEBI" id="CHEBI:78442"/>
        <dbReference type="ChEBI" id="CHEBI:78522"/>
    </reaction>
</comment>
<dbReference type="OrthoDB" id="9801395at2"/>
<comment type="subunit">
    <text evidence="2">Homodimer.</text>
</comment>
<dbReference type="SUPFAM" id="SSF69500">
    <property type="entry name" value="DTD-like"/>
    <property type="match status" value="1"/>
</dbReference>
<keyword evidence="2" id="KW-0378">Hydrolase</keyword>
<dbReference type="GO" id="GO:0106026">
    <property type="term" value="F:Gly-tRNA(Ala) deacylase activity"/>
    <property type="evidence" value="ECO:0007669"/>
    <property type="project" value="UniProtKB-UniRule"/>
</dbReference>
<dbReference type="GO" id="GO:0019478">
    <property type="term" value="P:D-amino acid catabolic process"/>
    <property type="evidence" value="ECO:0007669"/>
    <property type="project" value="UniProtKB-UniRule"/>
</dbReference>
<dbReference type="EC" id="3.1.1.96" evidence="2"/>
<comment type="similarity">
    <text evidence="1 2">Belongs to the DTD family.</text>
</comment>
<dbReference type="HAMAP" id="MF_00518">
    <property type="entry name" value="Deacylase_Dtd"/>
    <property type="match status" value="1"/>
</dbReference>
<dbReference type="GO" id="GO:0051500">
    <property type="term" value="F:D-tyrosyl-tRNA(Tyr) deacylase activity"/>
    <property type="evidence" value="ECO:0007669"/>
    <property type="project" value="TreeGrafter"/>
</dbReference>
<dbReference type="Gene3D" id="3.50.80.10">
    <property type="entry name" value="D-tyrosyl-tRNA(Tyr) deacylase"/>
    <property type="match status" value="1"/>
</dbReference>
<dbReference type="EMBL" id="FQUS01000028">
    <property type="protein sequence ID" value="SHG43942.1"/>
    <property type="molecule type" value="Genomic_DNA"/>
</dbReference>
<keyword evidence="2" id="KW-0963">Cytoplasm</keyword>
<dbReference type="InterPro" id="IPR003732">
    <property type="entry name" value="Daa-tRNA_deacyls_DTD"/>
</dbReference>
<dbReference type="EC" id="3.1.1.-" evidence="2"/>
<comment type="domain">
    <text evidence="2">A Gly-cisPro motif from one monomer fits into the active site of the other monomer to allow specific chiral rejection of L-amino acids.</text>
</comment>
<dbReference type="Pfam" id="PF02580">
    <property type="entry name" value="Tyr_Deacylase"/>
    <property type="match status" value="1"/>
</dbReference>
<dbReference type="GO" id="GO:0000049">
    <property type="term" value="F:tRNA binding"/>
    <property type="evidence" value="ECO:0007669"/>
    <property type="project" value="UniProtKB-UniRule"/>
</dbReference>
<dbReference type="FunFam" id="3.50.80.10:FF:000001">
    <property type="entry name" value="D-aminoacyl-tRNA deacylase"/>
    <property type="match status" value="1"/>
</dbReference>
<comment type="subcellular location">
    <subcellularLocation>
        <location evidence="2">Cytoplasm</location>
    </subcellularLocation>
</comment>
<accession>A0A1M5JTJ8</accession>
<evidence type="ECO:0000313" key="3">
    <source>
        <dbReference type="EMBL" id="SHG43942.1"/>
    </source>
</evidence>
<dbReference type="GO" id="GO:0043908">
    <property type="term" value="F:Ser(Gly)-tRNA(Ala) hydrolase activity"/>
    <property type="evidence" value="ECO:0007669"/>
    <property type="project" value="UniProtKB-UniRule"/>
</dbReference>
<dbReference type="PANTHER" id="PTHR10472">
    <property type="entry name" value="D-TYROSYL-TRNA TYR DEACYLASE"/>
    <property type="match status" value="1"/>
</dbReference>
<name>A0A1M5JTJ8_9BACT</name>
<comment type="function">
    <text evidence="2">An aminoacyl-tRNA editing enzyme that deacylates mischarged D-aminoacyl-tRNAs. Also deacylates mischarged glycyl-tRNA(Ala), protecting cells against glycine mischarging by AlaRS. Acts via tRNA-based rather than protein-based catalysis; rejects L-amino acids rather than detecting D-amino acids in the active site. By recycling D-aminoacyl-tRNA to D-amino acids and free tRNA molecules, this enzyme counteracts the toxicity associated with the formation of D-aminoacyl-tRNA entities in vivo and helps enforce protein L-homochirality.</text>
</comment>
<dbReference type="AlphaFoldDB" id="A0A1M5JTJ8"/>
<feature type="short sequence motif" description="Gly-cisPro motif, important for rejection of L-amino acids" evidence="2">
    <location>
        <begin position="138"/>
        <end position="139"/>
    </location>
</feature>